<accession>A0A8S9YTR3</accession>
<evidence type="ECO:0000256" key="1">
    <source>
        <dbReference type="SAM" id="MobiDB-lite"/>
    </source>
</evidence>
<feature type="region of interest" description="Disordered" evidence="1">
    <location>
        <begin position="249"/>
        <end position="290"/>
    </location>
</feature>
<gene>
    <name evidence="2" type="ORF">EG68_04463</name>
</gene>
<sequence length="2358" mass="258153">FRYTGRTQQELFEYVQEHGESKISFERPSAARRAYSSIIGGSSYSSRSLNSASMQLRSSSADRRAGGSNNISVSLTNTLGRSSVKKRSQSEGARTSKPDVEDAAEGVSDGISVVPTSGYATMAESAGSERSGEAVGTGINQNDEPAKGGSEMEEPELDAITWINETYRRMTGDWTGSATQPVPDETLVANRRSKSTTGSPQTSGTISLSRLDTELDDFLQKHDQELQLQSTTDDEAVTRLIMFGELTDTNLNESQCQQPTSTSTPPANRIEPTQSSQGSESGQHLSSDLPSTAMFVPDAEIANLVNLFTSPIRHQPSHEAVTDSVGSFTLSTTQPDLISQADSLQPNLMQRNEQRQRDWNAYESGQEPLTIASQSTSHTHGSYRPTYTGSGGISTVSTFLGHTETIQSIPSNAEFLGELGLRTQNTLFILPTVTQYGLDINMDIGSAPAIPLQMSRTSHGSSAGQPVAAHSVPTIAATFYTPTPHGLPVSTTASPSTGTSGTSVPPTRSLFSLDQRGSTMAASLPHVTYTTDALTQPDEERKSLPPSNGDPDPRTYPFDQAESWLTGAARLTRVTSASAYSDPLMSSRSACQMPVCNSVTTVTYSFGSFAHYVGGPSQSTHTAKEAVQSLPVDQWSSSSGSESTTGVILRPDPAQKSTITTSVTTVTTITSTKPTSRANPSLNRQHRAGCPHSLAFAATPPEQFTATQTSLSSALPALPLNTLPARQSYHKHTQSHSCSHGGRNLSYSIPCGVHLSGLEGSHELFRGGKTKSSGAIPPGEKQSSQSRNPEKVDRTAPSDISQPLNCIHSHQPTSAGQLVHPELVMMGGVRAAADMLEEVPYVVLRRPRSVDVKQYQLHLQRQQQQAAALVAAGYSFHPGAPFYGEQTAYPSHHFGHRMPMFAHQFAYQKPFMPPCHQQDRHHRHHHHISSKALDESKYDKVSASSSKRLSSMTPVRSAARTDGVCRDPVRPSFKEHEHSQRDTNYPTEFDLYAQPALIPYAEREKCKARRRHPKTSSETKVTKDQQPYSANVADTKPPMKPGSSGVAPRHHLHCVHRQPEADAIQRNGEHERKQSTSQTRRHLLTKTSTAAKVTDQMRQVPEHVRSQRRTPAVESPMSRYKRTSHQEPDDCRESEVPYPVSELFFSPHQMGAARDGRPVKSHGSSRHHQHHPACASLMGRTRPQLVEQESYRSSRAKASSHSAPLPVSSLPVGVEKTRDTVKSKTLTTVETTDRVPPTVQDGGKRTERTPEELNKDTRDTIEKLRQELRSAGFQVKDTTKSNELPRTPERRDPGAHRALSASAQTTLTDANKKVHSRSTPRAAIARGDQMLTKGAPTTDLAKAEPEKDKIEYTGTSATKDTVIEASKMTTNLDMMFGGPPRNPVYLNSDTDSCEEHPGRDGDRVAVVGLERGHKRRETVPVPSEKDYTDPLGLPTTDSNLEPSTDTGKLVAPVESIGMGPSQSAFSPRSHSPSLPLSFPLSDEQYDPTDISFGSQTSLLSSVASHKSESYCSECNRGGSYDSFSQTSSHSCCHSRQRRRGHRLDHCHYSHQPHFPSRSSSFCHACRSPHHHHHHHCHHRHSSDDRRYGRHHSQPHSHRSGRHHSERPRHNTHEKASSYTHKHGRSTSDKRRHQRHMSMSSSDQSEQSWTNSLTESSVSEPEEESKLLEIGNDGDTLDVKAVLNRIRTQERKLRAELAKHRNLANQLRQAQQRISKSAAQNQSAEDVVTSEKDLSMPNVKSQKHNEKVLQRAKDKKPEGVECTPSSQIGGLRKKRNALCKRLSGKTGKPFSLENETFVHKSLEKKEEKESAKSLHHVTRKLRHYRSHHHAPSVRKSIIPKTGDEMKTRVEIDDTVVTLDTADDGDVNFDEDGLIIANTEALRGAEPDVDVTPQETKTNSDQLGLTSKIMLATFELEDISEAAVSDEKVELGPNVMLLSTTEPQTTCALTTLPAWTQYEVTSEAGRVDRTEVISQAPTPPSSPPPSTFLVTSTPHDSPAKIPLTESVQETQSIQELDEIEEQQSSHITNVRWSSTNQLTELGLNEEISDGDSEYDGTRAINMLSEVIENALSLTSIQTASPDLHENSITDGSTQASSVCDDTHTSEASADTVKQAHSPRTVSPSCSSSSASEGSEEIEPFPPPPPESLIDVFATHETPLPHSHHLFSTALDEVIEEEGRDMETENTSNDILLKAESENSQLVTEALQIKSIIGNHDKESMSGSGVVEQLALIEELDISRRSELEPISEGGSVSSEVEQDGESLNLVLSVDLSDVHRGQQTDDEESTEVTTEVAQLSDDGFPTGIEESHEGEPAQVQLTETNGVTHLDGAVDADMPSLGWSQQQDQVDNNVNPAHSIEPIE</sequence>
<feature type="compositionally biased region" description="Basic and acidic residues" evidence="1">
    <location>
        <begin position="1242"/>
        <end position="1268"/>
    </location>
</feature>
<feature type="compositionally biased region" description="Basic residues" evidence="1">
    <location>
        <begin position="1619"/>
        <end position="1635"/>
    </location>
</feature>
<feature type="compositionally biased region" description="Polar residues" evidence="1">
    <location>
        <begin position="69"/>
        <end position="81"/>
    </location>
</feature>
<feature type="region of interest" description="Disordered" evidence="1">
    <location>
        <begin position="916"/>
        <end position="982"/>
    </location>
</feature>
<feature type="compositionally biased region" description="Basic and acidic residues" evidence="1">
    <location>
        <begin position="1742"/>
        <end position="1758"/>
    </location>
</feature>
<feature type="region of interest" description="Disordered" evidence="1">
    <location>
        <begin position="1709"/>
        <end position="1767"/>
    </location>
</feature>
<feature type="compositionally biased region" description="Basic residues" evidence="1">
    <location>
        <begin position="1587"/>
        <end position="1606"/>
    </location>
</feature>
<feature type="region of interest" description="Disordered" evidence="1">
    <location>
        <begin position="2328"/>
        <end position="2358"/>
    </location>
</feature>
<feature type="compositionally biased region" description="Basic residues" evidence="1">
    <location>
        <begin position="1159"/>
        <end position="1171"/>
    </location>
</feature>
<proteinExistence type="predicted"/>
<feature type="region of interest" description="Disordered" evidence="1">
    <location>
        <begin position="1065"/>
        <end position="1134"/>
    </location>
</feature>
<feature type="compositionally biased region" description="Polar residues" evidence="1">
    <location>
        <begin position="2086"/>
        <end position="2097"/>
    </location>
</feature>
<feature type="compositionally biased region" description="Polar residues" evidence="1">
    <location>
        <begin position="195"/>
        <end position="208"/>
    </location>
</feature>
<feature type="compositionally biased region" description="Low complexity" evidence="1">
    <location>
        <begin position="2115"/>
        <end position="2130"/>
    </location>
</feature>
<feature type="region of interest" description="Disordered" evidence="1">
    <location>
        <begin position="1972"/>
        <end position="1997"/>
    </location>
</feature>
<feature type="compositionally biased region" description="Low complexity" evidence="1">
    <location>
        <begin position="636"/>
        <end position="646"/>
    </location>
</feature>
<reference evidence="2" key="1">
    <citation type="submission" date="2019-07" db="EMBL/GenBank/DDBJ databases">
        <title>Annotation for the trematode Paragonimus miyazaki's.</title>
        <authorList>
            <person name="Choi Y.-J."/>
        </authorList>
    </citation>
    <scope>NUCLEOTIDE SEQUENCE</scope>
    <source>
        <strain evidence="2">Japan</strain>
    </source>
</reference>
<feature type="compositionally biased region" description="Polar residues" evidence="1">
    <location>
        <begin position="1435"/>
        <end position="1446"/>
    </location>
</feature>
<evidence type="ECO:0000313" key="2">
    <source>
        <dbReference type="EMBL" id="KAF7258409.1"/>
    </source>
</evidence>
<feature type="compositionally biased region" description="Basic residues" evidence="1">
    <location>
        <begin position="919"/>
        <end position="929"/>
    </location>
</feature>
<feature type="non-terminal residue" evidence="2">
    <location>
        <position position="2358"/>
    </location>
</feature>
<name>A0A8S9YTR3_9TREM</name>
<feature type="compositionally biased region" description="Basic and acidic residues" evidence="1">
    <location>
        <begin position="1286"/>
        <end position="1295"/>
    </location>
</feature>
<feature type="compositionally biased region" description="Low complexity" evidence="1">
    <location>
        <begin position="1466"/>
        <end position="1481"/>
    </location>
</feature>
<feature type="region of interest" description="Disordered" evidence="1">
    <location>
        <begin position="1005"/>
        <end position="1048"/>
    </location>
</feature>
<feature type="compositionally biased region" description="Low complexity" evidence="1">
    <location>
        <begin position="942"/>
        <end position="951"/>
    </location>
</feature>
<feature type="region of interest" description="Disordered" evidence="1">
    <location>
        <begin position="1413"/>
        <end position="1482"/>
    </location>
</feature>
<feature type="compositionally biased region" description="Polar residues" evidence="1">
    <location>
        <begin position="1709"/>
        <end position="1723"/>
    </location>
</feature>
<keyword evidence="3" id="KW-1185">Reference proteome</keyword>
<feature type="region of interest" description="Disordered" evidence="1">
    <location>
        <begin position="2080"/>
        <end position="2146"/>
    </location>
</feature>
<feature type="compositionally biased region" description="Low complexity" evidence="1">
    <location>
        <begin position="488"/>
        <end position="509"/>
    </location>
</feature>
<feature type="compositionally biased region" description="Low complexity" evidence="1">
    <location>
        <begin position="1636"/>
        <end position="1658"/>
    </location>
</feature>
<feature type="compositionally biased region" description="Basic and acidic residues" evidence="1">
    <location>
        <begin position="1124"/>
        <end position="1134"/>
    </location>
</feature>
<feature type="region of interest" description="Disordered" evidence="1">
    <location>
        <begin position="55"/>
        <end position="154"/>
    </location>
</feature>
<feature type="region of interest" description="Disordered" evidence="1">
    <location>
        <begin position="1151"/>
        <end position="1347"/>
    </location>
</feature>
<feature type="compositionally biased region" description="Pro residues" evidence="1">
    <location>
        <begin position="1975"/>
        <end position="1984"/>
    </location>
</feature>
<feature type="compositionally biased region" description="Low complexity" evidence="1">
    <location>
        <begin position="656"/>
        <end position="676"/>
    </location>
</feature>
<feature type="region of interest" description="Disordered" evidence="1">
    <location>
        <begin position="631"/>
        <end position="687"/>
    </location>
</feature>
<feature type="region of interest" description="Disordered" evidence="1">
    <location>
        <begin position="1572"/>
        <end position="1670"/>
    </location>
</feature>
<feature type="region of interest" description="Disordered" evidence="1">
    <location>
        <begin position="481"/>
        <end position="559"/>
    </location>
</feature>
<evidence type="ECO:0000313" key="3">
    <source>
        <dbReference type="Proteomes" id="UP000822476"/>
    </source>
</evidence>
<feature type="compositionally biased region" description="Polar residues" evidence="1">
    <location>
        <begin position="510"/>
        <end position="521"/>
    </location>
</feature>
<dbReference type="Proteomes" id="UP000822476">
    <property type="component" value="Unassembled WGS sequence"/>
</dbReference>
<dbReference type="OrthoDB" id="6266247at2759"/>
<dbReference type="EMBL" id="JTDE01001740">
    <property type="protein sequence ID" value="KAF7258409.1"/>
    <property type="molecule type" value="Genomic_DNA"/>
</dbReference>
<feature type="compositionally biased region" description="Low complexity" evidence="1">
    <location>
        <begin position="1191"/>
        <end position="1203"/>
    </location>
</feature>
<protein>
    <submittedName>
        <fullName evidence="2">Uncharacterized protein</fullName>
    </submittedName>
</protein>
<comment type="caution">
    <text evidence="2">The sequence shown here is derived from an EMBL/GenBank/DDBJ whole genome shotgun (WGS) entry which is preliminary data.</text>
</comment>
<feature type="compositionally biased region" description="Low complexity" evidence="1">
    <location>
        <begin position="2339"/>
        <end position="2349"/>
    </location>
</feature>
<feature type="region of interest" description="Disordered" evidence="1">
    <location>
        <begin position="763"/>
        <end position="812"/>
    </location>
</feature>
<feature type="compositionally biased region" description="Polar residues" evidence="1">
    <location>
        <begin position="798"/>
        <end position="812"/>
    </location>
</feature>
<organism evidence="2 3">
    <name type="scientific">Paragonimus skrjabini miyazakii</name>
    <dbReference type="NCBI Taxonomy" id="59628"/>
    <lineage>
        <taxon>Eukaryota</taxon>
        <taxon>Metazoa</taxon>
        <taxon>Spiralia</taxon>
        <taxon>Lophotrochozoa</taxon>
        <taxon>Platyhelminthes</taxon>
        <taxon>Trematoda</taxon>
        <taxon>Digenea</taxon>
        <taxon>Plagiorchiida</taxon>
        <taxon>Troglotremata</taxon>
        <taxon>Troglotrematidae</taxon>
        <taxon>Paragonimus</taxon>
    </lineage>
</organism>
<feature type="region of interest" description="Disordered" evidence="1">
    <location>
        <begin position="173"/>
        <end position="208"/>
    </location>
</feature>
<feature type="compositionally biased region" description="Basic and acidic residues" evidence="1">
    <location>
        <begin position="963"/>
        <end position="981"/>
    </location>
</feature>